<accession>I4D2S6</accession>
<dbReference type="KEGG" id="dai:Desaci_1061"/>
<dbReference type="Proteomes" id="UP000002892">
    <property type="component" value="Chromosome"/>
</dbReference>
<organism evidence="1 2">
    <name type="scientific">Desulfosporosinus acidiphilus (strain DSM 22704 / JCM 16185 / SJ4)</name>
    <dbReference type="NCBI Taxonomy" id="646529"/>
    <lineage>
        <taxon>Bacteria</taxon>
        <taxon>Bacillati</taxon>
        <taxon>Bacillota</taxon>
        <taxon>Clostridia</taxon>
        <taxon>Eubacteriales</taxon>
        <taxon>Desulfitobacteriaceae</taxon>
        <taxon>Desulfosporosinus</taxon>
    </lineage>
</organism>
<evidence type="ECO:0000313" key="2">
    <source>
        <dbReference type="Proteomes" id="UP000002892"/>
    </source>
</evidence>
<dbReference type="AlphaFoldDB" id="I4D2S6"/>
<gene>
    <name evidence="1" type="ordered locus">Desaci_1061</name>
</gene>
<evidence type="ECO:0000313" key="1">
    <source>
        <dbReference type="EMBL" id="AFM40100.1"/>
    </source>
</evidence>
<reference evidence="1 2" key="1">
    <citation type="journal article" date="2012" name="J. Bacteriol.">
        <title>Complete genome sequences of Desulfosporosinus orientis DSM765T, Desulfosporosinus youngiae DSM17734T, Desulfosporosinus meridiei DSM13257T, and Desulfosporosinus acidiphilus DSM22704T.</title>
        <authorList>
            <person name="Pester M."/>
            <person name="Brambilla E."/>
            <person name="Alazard D."/>
            <person name="Rattei T."/>
            <person name="Weinmaier T."/>
            <person name="Han J."/>
            <person name="Lucas S."/>
            <person name="Lapidus A."/>
            <person name="Cheng J.F."/>
            <person name="Goodwin L."/>
            <person name="Pitluck S."/>
            <person name="Peters L."/>
            <person name="Ovchinnikova G."/>
            <person name="Teshima H."/>
            <person name="Detter J.C."/>
            <person name="Han C.S."/>
            <person name="Tapia R."/>
            <person name="Land M.L."/>
            <person name="Hauser L."/>
            <person name="Kyrpides N.C."/>
            <person name="Ivanova N.N."/>
            <person name="Pagani I."/>
            <person name="Huntmann M."/>
            <person name="Wei C.L."/>
            <person name="Davenport K.W."/>
            <person name="Daligault H."/>
            <person name="Chain P.S."/>
            <person name="Chen A."/>
            <person name="Mavromatis K."/>
            <person name="Markowitz V."/>
            <person name="Szeto E."/>
            <person name="Mikhailova N."/>
            <person name="Pati A."/>
            <person name="Wagner M."/>
            <person name="Woyke T."/>
            <person name="Ollivier B."/>
            <person name="Klenk H.P."/>
            <person name="Spring S."/>
            <person name="Loy A."/>
        </authorList>
    </citation>
    <scope>NUCLEOTIDE SEQUENCE [LARGE SCALE GENOMIC DNA]</scope>
    <source>
        <strain evidence="2">DSM 22704 / JCM 16185 / SJ4</strain>
    </source>
</reference>
<name>I4D2S6_DESAJ</name>
<dbReference type="HOGENOM" id="CLU_1388307_0_0_9"/>
<dbReference type="eggNOG" id="ENOG502ZWD1">
    <property type="taxonomic scope" value="Bacteria"/>
</dbReference>
<dbReference type="RefSeq" id="WP_014826108.1">
    <property type="nucleotide sequence ID" value="NC_018068.1"/>
</dbReference>
<sequence length="195" mass="22059">MALDFKVLQKVKGNPSFEVAPNRRLKINPGQDYVYDMPKELIYKVNSEFPAESLLKQLSGASEDFLAEQGTKFMTILIREADSDTYKDRTAEMIEKVAQQTGIRFPHVFERYIELGILTLRPRDAWTVTEATTRTLKVRSYNCSLSKRFAEKGINNCEIFCLAAAKTAAKKVEMTLEITCGKDGNGACELAYRPQ</sequence>
<protein>
    <submittedName>
        <fullName evidence="1">Uncharacterized protein</fullName>
    </submittedName>
</protein>
<dbReference type="STRING" id="646529.Desaci_1061"/>
<dbReference type="EMBL" id="CP003639">
    <property type="protein sequence ID" value="AFM40100.1"/>
    <property type="molecule type" value="Genomic_DNA"/>
</dbReference>
<keyword evidence="2" id="KW-1185">Reference proteome</keyword>
<proteinExistence type="predicted"/>
<dbReference type="OrthoDB" id="1796314at2"/>